<reference evidence="2" key="1">
    <citation type="submission" date="2025-08" db="UniProtKB">
        <authorList>
            <consortium name="RefSeq"/>
        </authorList>
    </citation>
    <scope>IDENTIFICATION</scope>
</reference>
<proteinExistence type="predicted"/>
<dbReference type="Proteomes" id="UP001732720">
    <property type="component" value="Chromosome 8"/>
</dbReference>
<name>A0AC58NG30_CASCN</name>
<organism evidence="1 2">
    <name type="scientific">Castor canadensis</name>
    <name type="common">American beaver</name>
    <dbReference type="NCBI Taxonomy" id="51338"/>
    <lineage>
        <taxon>Eukaryota</taxon>
        <taxon>Metazoa</taxon>
        <taxon>Chordata</taxon>
        <taxon>Craniata</taxon>
        <taxon>Vertebrata</taxon>
        <taxon>Euteleostomi</taxon>
        <taxon>Mammalia</taxon>
        <taxon>Eutheria</taxon>
        <taxon>Euarchontoglires</taxon>
        <taxon>Glires</taxon>
        <taxon>Rodentia</taxon>
        <taxon>Castorimorpha</taxon>
        <taxon>Castoridae</taxon>
        <taxon>Castor</taxon>
    </lineage>
</organism>
<keyword evidence="1" id="KW-1185">Reference proteome</keyword>
<accession>A0AC58NG30</accession>
<gene>
    <name evidence="2" type="primary">Dmc1</name>
</gene>
<protein>
    <submittedName>
        <fullName evidence="2">Meiotic recombination protein DMC1/LIM15 homolog isoform X1</fullName>
    </submittedName>
</protein>
<evidence type="ECO:0000313" key="1">
    <source>
        <dbReference type="Proteomes" id="UP001732720"/>
    </source>
</evidence>
<dbReference type="RefSeq" id="XP_073940596.1">
    <property type="nucleotide sequence ID" value="XM_074084495.1"/>
</dbReference>
<sequence length="432" mass="48585">MPGGRRSRRFRPPRRLLRRPGGLSPDRGISRNGRDRENDYCILLLGGGRKPRLRSQALPLEPPLQPERFIWTRFYFNGRSRELNIFCCFPFNMKDDQVVLEEPGTQYEEESLFQDIDLLQKHGINVADIKKLKSVGICTIKGIQMTTRRALCNVKGLSEAKVDKIKEAANKLIEPGFLTAFEYSEKRKMVFHITTGSQEFDKLLGGGIESMAITEAFGEFRTGKTQLSHTLCVTAQLPGTGGYSGGKIIFIDTENTFRPDRLRDIADRFNVDHDAVLDNVLYARAYTSEHQMELLDYVAAKFHEEAGIFKLLIIDSIMALFRVDFSGRGELAERQQKLAQMLSRLQKISEEYNVAVFVTNQMTADPGATMTFQADPKKPIGGHILAHASTTRVSLRKGRGELRIAKIYDSPEMPENEATFAITAGGIGDAKE</sequence>
<evidence type="ECO:0000313" key="2">
    <source>
        <dbReference type="RefSeq" id="XP_073940596.1"/>
    </source>
</evidence>